<dbReference type="InterPro" id="IPR008620">
    <property type="entry name" value="FixH"/>
</dbReference>
<proteinExistence type="predicted"/>
<protein>
    <submittedName>
        <fullName evidence="2">FixH family protein</fullName>
    </submittedName>
</protein>
<keyword evidence="3" id="KW-1185">Reference proteome</keyword>
<name>A0AAE3LSE7_9RHOB</name>
<dbReference type="Pfam" id="PF05751">
    <property type="entry name" value="FixH"/>
    <property type="match status" value="1"/>
</dbReference>
<dbReference type="RefSeq" id="WP_263952192.1">
    <property type="nucleotide sequence ID" value="NZ_JAOYFC010000001.1"/>
</dbReference>
<dbReference type="Proteomes" id="UP001208041">
    <property type="component" value="Unassembled WGS sequence"/>
</dbReference>
<keyword evidence="1" id="KW-0812">Transmembrane</keyword>
<accession>A0AAE3LSE7</accession>
<evidence type="ECO:0000313" key="3">
    <source>
        <dbReference type="Proteomes" id="UP001208041"/>
    </source>
</evidence>
<sequence>MTKQREITGRQVFFFVSGAFAIVIGVNLTLAYNAVKTFPGLEVKNSYVASQQYDEVRAAQEALGWTVEPTYADGVLELAVTDADGAPVEVLNLRGILGRATHTRQDMTPEFTFANGVYSTPVELDRGNWNFRMQATAPDGTPFQQRVVIHVRKQK</sequence>
<dbReference type="EMBL" id="JAOYFC010000001">
    <property type="protein sequence ID" value="MCV6823346.1"/>
    <property type="molecule type" value="Genomic_DNA"/>
</dbReference>
<keyword evidence="1" id="KW-1133">Transmembrane helix</keyword>
<dbReference type="InterPro" id="IPR018037">
    <property type="entry name" value="FixH_proteobacterial"/>
</dbReference>
<dbReference type="PIRSF" id="PIRSF011386">
    <property type="entry name" value="FixH"/>
    <property type="match status" value="1"/>
</dbReference>
<feature type="transmembrane region" description="Helical" evidence="1">
    <location>
        <begin position="12"/>
        <end position="35"/>
    </location>
</feature>
<dbReference type="AlphaFoldDB" id="A0AAE3LSE7"/>
<organism evidence="2 3">
    <name type="scientific">Halocynthiibacter halioticoli</name>
    <dbReference type="NCBI Taxonomy" id="2986804"/>
    <lineage>
        <taxon>Bacteria</taxon>
        <taxon>Pseudomonadati</taxon>
        <taxon>Pseudomonadota</taxon>
        <taxon>Alphaproteobacteria</taxon>
        <taxon>Rhodobacterales</taxon>
        <taxon>Paracoccaceae</taxon>
        <taxon>Halocynthiibacter</taxon>
    </lineage>
</organism>
<evidence type="ECO:0000256" key="1">
    <source>
        <dbReference type="SAM" id="Phobius"/>
    </source>
</evidence>
<gene>
    <name evidence="2" type="ORF">OH136_02155</name>
</gene>
<evidence type="ECO:0000313" key="2">
    <source>
        <dbReference type="EMBL" id="MCV6823346.1"/>
    </source>
</evidence>
<keyword evidence="1" id="KW-0472">Membrane</keyword>
<comment type="caution">
    <text evidence="2">The sequence shown here is derived from an EMBL/GenBank/DDBJ whole genome shotgun (WGS) entry which is preliminary data.</text>
</comment>
<reference evidence="2" key="1">
    <citation type="submission" date="2022-10" db="EMBL/GenBank/DDBJ databases">
        <authorList>
            <person name="Yue Y."/>
        </authorList>
    </citation>
    <scope>NUCLEOTIDE SEQUENCE</scope>
    <source>
        <strain evidence="2">Z654</strain>
    </source>
</reference>